<dbReference type="EMBL" id="JAADJG010000485">
    <property type="protein sequence ID" value="KAF4445996.1"/>
    <property type="molecule type" value="Genomic_DNA"/>
</dbReference>
<dbReference type="PROSITE" id="PS50088">
    <property type="entry name" value="ANK_REPEAT"/>
    <property type="match status" value="1"/>
</dbReference>
<accession>A0A8H4NVI5</accession>
<keyword evidence="5" id="KW-1185">Reference proteome</keyword>
<dbReference type="AlphaFoldDB" id="A0A8H4NVI5"/>
<dbReference type="Pfam" id="PF00023">
    <property type="entry name" value="Ank"/>
    <property type="match status" value="1"/>
</dbReference>
<dbReference type="InterPro" id="IPR031348">
    <property type="entry name" value="PigL_N"/>
</dbReference>
<gene>
    <name evidence="4" type="ORF">F53441_10302</name>
</gene>
<proteinExistence type="predicted"/>
<evidence type="ECO:0000313" key="4">
    <source>
        <dbReference type="EMBL" id="KAF4445996.1"/>
    </source>
</evidence>
<dbReference type="OrthoDB" id="539213at2759"/>
<reference evidence="4" key="1">
    <citation type="submission" date="2020-01" db="EMBL/GenBank/DDBJ databases">
        <title>Identification and distribution of gene clusters putatively required for synthesis of sphingolipid metabolism inhibitors in phylogenetically diverse species of the filamentous fungus Fusarium.</title>
        <authorList>
            <person name="Kim H.-S."/>
            <person name="Busman M."/>
            <person name="Brown D.W."/>
            <person name="Divon H."/>
            <person name="Uhlig S."/>
            <person name="Proctor R.H."/>
        </authorList>
    </citation>
    <scope>NUCLEOTIDE SEQUENCE</scope>
    <source>
        <strain evidence="4">NRRL 53441</strain>
    </source>
</reference>
<dbReference type="Pfam" id="PF17111">
    <property type="entry name" value="PigL_N"/>
    <property type="match status" value="1"/>
</dbReference>
<feature type="region of interest" description="Disordered" evidence="2">
    <location>
        <begin position="642"/>
        <end position="697"/>
    </location>
</feature>
<sequence length="697" mass="77883">MEALGAAASIAQFAALSLKCVKEVHNALAAIKDGPAGVQLLAGDFLLLQDILQRLDQSRVASDNPALDRHIQQSIEALCSRAEKIVELQTTPADRTGIRFWKRLKVVVSENDIDRIRSETIQLVGTLNLRINGILSNSVSNLKDDGLQTRQTVQSMNDSVQVQFQSQATNFLALEKFLTANNERFIGLQGTLSSIQQTVGSTSSISDPNSSCLVSLLKDIKNIVASKDKGKEKAVDESDGSQNQAMLESIDRLCALIDEKRDAVDIYAEDDELAESAIDDLQTLLSSFRGRKRPKLEYQLQKGLRRLGRSFGQNKLFINSLGVENGQVAGIILDQERFHEEADVGVGTVSLVSRKRKRTILQGNDRSTAISSQGILTDYKMSMSFLPNGEGNQHMLVASLIQREVVPGGVTSISRLQVNRVLPDDSPVFKLVKEGKLQDLLRMLQNGEASLRDHDERGASLLFYSLMQPEMCKFLLEEGLDVDHVTSRKFLRDWRTQGMTPFLQACIHNRNRLDMIRSYLNMGANIHDRTNEGETCLHLVIEALHSPKESLESLVLLLQKGADPHARDNQGISVSDMAYNMTGTRGELLESYGDIWDAALHTCGYDIAHFRSSRRPRYDPWFTREDFEKLWIGKEDQCPYWNDKPWSPSGTGDDESDSVERFCTSDFETSEDEDQSENSYMQDEWLGSEDEDGGALL</sequence>
<feature type="compositionally biased region" description="Acidic residues" evidence="2">
    <location>
        <begin position="686"/>
        <end position="697"/>
    </location>
</feature>
<evidence type="ECO:0000256" key="2">
    <source>
        <dbReference type="SAM" id="MobiDB-lite"/>
    </source>
</evidence>
<keyword evidence="1" id="KW-0040">ANK repeat</keyword>
<feature type="domain" description="Azaphilone pigments biosynthesis cluster protein L N-terminal" evidence="3">
    <location>
        <begin position="1"/>
        <end position="128"/>
    </location>
</feature>
<name>A0A8H4NVI5_9HYPO</name>
<evidence type="ECO:0000313" key="5">
    <source>
        <dbReference type="Proteomes" id="UP000605986"/>
    </source>
</evidence>
<evidence type="ECO:0000256" key="1">
    <source>
        <dbReference type="PROSITE-ProRule" id="PRU00023"/>
    </source>
</evidence>
<dbReference type="InterPro" id="IPR002110">
    <property type="entry name" value="Ankyrin_rpt"/>
</dbReference>
<dbReference type="SUPFAM" id="SSF48403">
    <property type="entry name" value="Ankyrin repeat"/>
    <property type="match status" value="1"/>
</dbReference>
<dbReference type="SMART" id="SM00248">
    <property type="entry name" value="ANK"/>
    <property type="match status" value="3"/>
</dbReference>
<dbReference type="InterPro" id="IPR036770">
    <property type="entry name" value="Ankyrin_rpt-contain_sf"/>
</dbReference>
<organism evidence="4 5">
    <name type="scientific">Fusarium austroafricanum</name>
    <dbReference type="NCBI Taxonomy" id="2364996"/>
    <lineage>
        <taxon>Eukaryota</taxon>
        <taxon>Fungi</taxon>
        <taxon>Dikarya</taxon>
        <taxon>Ascomycota</taxon>
        <taxon>Pezizomycotina</taxon>
        <taxon>Sordariomycetes</taxon>
        <taxon>Hypocreomycetidae</taxon>
        <taxon>Hypocreales</taxon>
        <taxon>Nectriaceae</taxon>
        <taxon>Fusarium</taxon>
        <taxon>Fusarium concolor species complex</taxon>
    </lineage>
</organism>
<dbReference type="Proteomes" id="UP000605986">
    <property type="component" value="Unassembled WGS sequence"/>
</dbReference>
<feature type="repeat" description="ANK" evidence="1">
    <location>
        <begin position="532"/>
        <end position="569"/>
    </location>
</feature>
<protein>
    <recommendedName>
        <fullName evidence="3">Azaphilone pigments biosynthesis cluster protein L N-terminal domain-containing protein</fullName>
    </recommendedName>
</protein>
<comment type="caution">
    <text evidence="4">The sequence shown here is derived from an EMBL/GenBank/DDBJ whole genome shotgun (WGS) entry which is preliminary data.</text>
</comment>
<dbReference type="Gene3D" id="1.25.40.20">
    <property type="entry name" value="Ankyrin repeat-containing domain"/>
    <property type="match status" value="1"/>
</dbReference>
<evidence type="ECO:0000259" key="3">
    <source>
        <dbReference type="Pfam" id="PF17111"/>
    </source>
</evidence>